<keyword evidence="4" id="KW-0812">Transmembrane</keyword>
<keyword evidence="6" id="KW-0333">Golgi apparatus</keyword>
<accession>K1P0Z3</accession>
<evidence type="ECO:0000256" key="2">
    <source>
        <dbReference type="ARBA" id="ARBA00007414"/>
    </source>
</evidence>
<sequence length="290" mass="33991">MFFRHEWYCETGGEKDFIYSIFALCEYLVVFSNIAFHYTAKYDFSDQQVLLAGEESGDHPKEILCNAYSRQRDVKVGVLPQEPEVPNYLPSISAAIGGYIPQRNVWRICIALHAFPRFLIAVAYFRFHMRFLVEKWRKLYSTLAGLCTLLHVVENFALVVLTYISSLDDREIHESMFVLFMVTSEVYMLLTCLLYRWGHTIGGRKMTPNEIQSYHYKLGMFVSNFIIFMMAVYMYFRHNWYCESGVYTGFAACEYLVVFTNIAFHYTARLDFHDQYLSLKGESHRTSKTA</sequence>
<dbReference type="InterPro" id="IPR019402">
    <property type="entry name" value="CWH43_N"/>
</dbReference>
<keyword evidence="7" id="KW-0472">Membrane</keyword>
<dbReference type="AlphaFoldDB" id="K1P0Z3"/>
<feature type="domain" description="CWH43-like N-terminal" evidence="8">
    <location>
        <begin position="2"/>
        <end position="46"/>
    </location>
</feature>
<comment type="subcellular location">
    <subcellularLocation>
        <location evidence="1">Golgi apparatus membrane</location>
        <topology evidence="1">Multi-pass membrane protein</topology>
    </subcellularLocation>
</comment>
<organism evidence="9">
    <name type="scientific">Magallana gigas</name>
    <name type="common">Pacific oyster</name>
    <name type="synonym">Crassostrea gigas</name>
    <dbReference type="NCBI Taxonomy" id="29159"/>
    <lineage>
        <taxon>Eukaryota</taxon>
        <taxon>Metazoa</taxon>
        <taxon>Spiralia</taxon>
        <taxon>Lophotrochozoa</taxon>
        <taxon>Mollusca</taxon>
        <taxon>Bivalvia</taxon>
        <taxon>Autobranchia</taxon>
        <taxon>Pteriomorphia</taxon>
        <taxon>Ostreida</taxon>
        <taxon>Ostreoidea</taxon>
        <taxon>Ostreidae</taxon>
        <taxon>Magallana</taxon>
    </lineage>
</organism>
<comment type="similarity">
    <text evidence="2">Belongs to the PGAP2 family.</text>
</comment>
<dbReference type="Pfam" id="PF10277">
    <property type="entry name" value="Frag1"/>
    <property type="match status" value="2"/>
</dbReference>
<dbReference type="InterPro" id="IPR039545">
    <property type="entry name" value="PGAP2"/>
</dbReference>
<evidence type="ECO:0000256" key="1">
    <source>
        <dbReference type="ARBA" id="ARBA00004653"/>
    </source>
</evidence>
<evidence type="ECO:0000259" key="8">
    <source>
        <dbReference type="Pfam" id="PF10277"/>
    </source>
</evidence>
<keyword evidence="5" id="KW-1133">Transmembrane helix</keyword>
<dbReference type="HOGENOM" id="CLU_061191_1_1_1"/>
<dbReference type="InParanoid" id="K1P0Z3"/>
<dbReference type="FunCoup" id="K1P0Z3">
    <property type="interactions" value="504"/>
</dbReference>
<dbReference type="PANTHER" id="PTHR12892">
    <property type="entry name" value="FGF RECEPTOR ACTIVATING PROTEIN 1"/>
    <property type="match status" value="1"/>
</dbReference>
<reference evidence="9" key="1">
    <citation type="journal article" date="2012" name="Nature">
        <title>The oyster genome reveals stress adaptation and complexity of shell formation.</title>
        <authorList>
            <person name="Zhang G."/>
            <person name="Fang X."/>
            <person name="Guo X."/>
            <person name="Li L."/>
            <person name="Luo R."/>
            <person name="Xu F."/>
            <person name="Yang P."/>
            <person name="Zhang L."/>
            <person name="Wang X."/>
            <person name="Qi H."/>
            <person name="Xiong Z."/>
            <person name="Que H."/>
            <person name="Xie Y."/>
            <person name="Holland P.W."/>
            <person name="Paps J."/>
            <person name="Zhu Y."/>
            <person name="Wu F."/>
            <person name="Chen Y."/>
            <person name="Wang J."/>
            <person name="Peng C."/>
            <person name="Meng J."/>
            <person name="Yang L."/>
            <person name="Liu J."/>
            <person name="Wen B."/>
            <person name="Zhang N."/>
            <person name="Huang Z."/>
            <person name="Zhu Q."/>
            <person name="Feng Y."/>
            <person name="Mount A."/>
            <person name="Hedgecock D."/>
            <person name="Xu Z."/>
            <person name="Liu Y."/>
            <person name="Domazet-Loso T."/>
            <person name="Du Y."/>
            <person name="Sun X."/>
            <person name="Zhang S."/>
            <person name="Liu B."/>
            <person name="Cheng P."/>
            <person name="Jiang X."/>
            <person name="Li J."/>
            <person name="Fan D."/>
            <person name="Wang W."/>
            <person name="Fu W."/>
            <person name="Wang T."/>
            <person name="Wang B."/>
            <person name="Zhang J."/>
            <person name="Peng Z."/>
            <person name="Li Y."/>
            <person name="Li N."/>
            <person name="Wang J."/>
            <person name="Chen M."/>
            <person name="He Y."/>
            <person name="Tan F."/>
            <person name="Song X."/>
            <person name="Zheng Q."/>
            <person name="Huang R."/>
            <person name="Yang H."/>
            <person name="Du X."/>
            <person name="Chen L."/>
            <person name="Yang M."/>
            <person name="Gaffney P.M."/>
            <person name="Wang S."/>
            <person name="Luo L."/>
            <person name="She Z."/>
            <person name="Ming Y."/>
            <person name="Huang W."/>
            <person name="Zhang S."/>
            <person name="Huang B."/>
            <person name="Zhang Y."/>
            <person name="Qu T."/>
            <person name="Ni P."/>
            <person name="Miao G."/>
            <person name="Wang J."/>
            <person name="Wang Q."/>
            <person name="Steinberg C.E."/>
            <person name="Wang H."/>
            <person name="Li N."/>
            <person name="Qian L."/>
            <person name="Zhang G."/>
            <person name="Li Y."/>
            <person name="Yang H."/>
            <person name="Liu X."/>
            <person name="Wang J."/>
            <person name="Yin Y."/>
            <person name="Wang J."/>
        </authorList>
    </citation>
    <scope>NUCLEOTIDE SEQUENCE [LARGE SCALE GENOMIC DNA]</scope>
    <source>
        <strain evidence="9">05x7-T-G4-1.051#20</strain>
    </source>
</reference>
<gene>
    <name evidence="9" type="ORF">CGI_10000761</name>
</gene>
<keyword evidence="3" id="KW-0337">GPI-anchor biosynthesis</keyword>
<evidence type="ECO:0000256" key="4">
    <source>
        <dbReference type="ARBA" id="ARBA00022692"/>
    </source>
</evidence>
<proteinExistence type="inferred from homology"/>
<evidence type="ECO:0000256" key="7">
    <source>
        <dbReference type="ARBA" id="ARBA00023136"/>
    </source>
</evidence>
<dbReference type="EMBL" id="JH822880">
    <property type="protein sequence ID" value="EKC17467.1"/>
    <property type="molecule type" value="Genomic_DNA"/>
</dbReference>
<evidence type="ECO:0000256" key="3">
    <source>
        <dbReference type="ARBA" id="ARBA00022502"/>
    </source>
</evidence>
<dbReference type="GO" id="GO:0000139">
    <property type="term" value="C:Golgi membrane"/>
    <property type="evidence" value="ECO:0007669"/>
    <property type="project" value="UniProtKB-SubCell"/>
</dbReference>
<evidence type="ECO:0000256" key="5">
    <source>
        <dbReference type="ARBA" id="ARBA00022989"/>
    </source>
</evidence>
<dbReference type="GO" id="GO:0006506">
    <property type="term" value="P:GPI anchor biosynthetic process"/>
    <property type="evidence" value="ECO:0007669"/>
    <property type="project" value="UniProtKB-KW"/>
</dbReference>
<dbReference type="GO" id="GO:0005789">
    <property type="term" value="C:endoplasmic reticulum membrane"/>
    <property type="evidence" value="ECO:0007669"/>
    <property type="project" value="TreeGrafter"/>
</dbReference>
<evidence type="ECO:0000313" key="9">
    <source>
        <dbReference type="EMBL" id="EKC17467.1"/>
    </source>
</evidence>
<name>K1P0Z3_MAGGI</name>
<evidence type="ECO:0000256" key="6">
    <source>
        <dbReference type="ARBA" id="ARBA00023034"/>
    </source>
</evidence>
<protein>
    <recommendedName>
        <fullName evidence="8">CWH43-like N-terminal domain-containing protein</fullName>
    </recommendedName>
</protein>
<feature type="domain" description="CWH43-like N-terminal" evidence="8">
    <location>
        <begin position="84"/>
        <end position="274"/>
    </location>
</feature>
<dbReference type="PANTHER" id="PTHR12892:SF11">
    <property type="entry name" value="POST-GPI ATTACHMENT TO PROTEINS FACTOR 2"/>
    <property type="match status" value="1"/>
</dbReference>